<accession>A0AAN6NI26</accession>
<evidence type="ECO:0000313" key="1">
    <source>
        <dbReference type="EMBL" id="KAK3946216.1"/>
    </source>
</evidence>
<keyword evidence="2" id="KW-1185">Reference proteome</keyword>
<organism evidence="1 2">
    <name type="scientific">Diplogelasinospora grovesii</name>
    <dbReference type="NCBI Taxonomy" id="303347"/>
    <lineage>
        <taxon>Eukaryota</taxon>
        <taxon>Fungi</taxon>
        <taxon>Dikarya</taxon>
        <taxon>Ascomycota</taxon>
        <taxon>Pezizomycotina</taxon>
        <taxon>Sordariomycetes</taxon>
        <taxon>Sordariomycetidae</taxon>
        <taxon>Sordariales</taxon>
        <taxon>Diplogelasinosporaceae</taxon>
        <taxon>Diplogelasinospora</taxon>
    </lineage>
</organism>
<dbReference type="AlphaFoldDB" id="A0AAN6NI26"/>
<dbReference type="Proteomes" id="UP001303473">
    <property type="component" value="Unassembled WGS sequence"/>
</dbReference>
<protein>
    <submittedName>
        <fullName evidence="1">Uncharacterized protein</fullName>
    </submittedName>
</protein>
<dbReference type="EMBL" id="MU853752">
    <property type="protein sequence ID" value="KAK3946216.1"/>
    <property type="molecule type" value="Genomic_DNA"/>
</dbReference>
<comment type="caution">
    <text evidence="1">The sequence shown here is derived from an EMBL/GenBank/DDBJ whole genome shotgun (WGS) entry which is preliminary data.</text>
</comment>
<reference evidence="2" key="1">
    <citation type="journal article" date="2023" name="Mol. Phylogenet. Evol.">
        <title>Genome-scale phylogeny and comparative genomics of the fungal order Sordariales.</title>
        <authorList>
            <person name="Hensen N."/>
            <person name="Bonometti L."/>
            <person name="Westerberg I."/>
            <person name="Brannstrom I.O."/>
            <person name="Guillou S."/>
            <person name="Cros-Aarteil S."/>
            <person name="Calhoun S."/>
            <person name="Haridas S."/>
            <person name="Kuo A."/>
            <person name="Mondo S."/>
            <person name="Pangilinan J."/>
            <person name="Riley R."/>
            <person name="LaButti K."/>
            <person name="Andreopoulos B."/>
            <person name="Lipzen A."/>
            <person name="Chen C."/>
            <person name="Yan M."/>
            <person name="Daum C."/>
            <person name="Ng V."/>
            <person name="Clum A."/>
            <person name="Steindorff A."/>
            <person name="Ohm R.A."/>
            <person name="Martin F."/>
            <person name="Silar P."/>
            <person name="Natvig D.O."/>
            <person name="Lalanne C."/>
            <person name="Gautier V."/>
            <person name="Ament-Velasquez S.L."/>
            <person name="Kruys A."/>
            <person name="Hutchinson M.I."/>
            <person name="Powell A.J."/>
            <person name="Barry K."/>
            <person name="Miller A.N."/>
            <person name="Grigoriev I.V."/>
            <person name="Debuchy R."/>
            <person name="Gladieux P."/>
            <person name="Hiltunen Thoren M."/>
            <person name="Johannesson H."/>
        </authorList>
    </citation>
    <scope>NUCLEOTIDE SEQUENCE [LARGE SCALE GENOMIC DNA]</scope>
    <source>
        <strain evidence="2">CBS 340.73</strain>
    </source>
</reference>
<proteinExistence type="predicted"/>
<evidence type="ECO:0000313" key="2">
    <source>
        <dbReference type="Proteomes" id="UP001303473"/>
    </source>
</evidence>
<gene>
    <name evidence="1" type="ORF">QBC46DRAFT_415047</name>
</gene>
<sequence>MPIGIRQFRRGAVVQTSGSLGAGRTRIPRFLDGPRHHSDDSPLYSISSHLPSRAPFLIDAAPKGELHLDTIVGDLDDFEPVNEDSRQELPVDKVFNHHVAGFQSTRSDLRNGNYGLWAKLVALQGLGGEAGWATGKTDEDTYKFDGLDTMQFTAKIDYIKASMKQPEVQEHIKATDGKPVFMITGLKVARGPAVSLRKRKKLDIKNELTASGPGGVPLDTGIRANHVDETEQTMSFDTSDDFIFGIRVKKVTYKRDWLWRQKIEESNLAAEAYNKGARLVSADLEEQADDDVLELELDAEDLEGKVEVDQSGENGDEVSWIVREVRLKEIAGFCLISWDS</sequence>
<name>A0AAN6NI26_9PEZI</name>